<evidence type="ECO:0000256" key="8">
    <source>
        <dbReference type="SAM" id="Phobius"/>
    </source>
</evidence>
<name>A0AAW5F322_CLOSY</name>
<dbReference type="InterPro" id="IPR039421">
    <property type="entry name" value="Type_1_exporter"/>
</dbReference>
<dbReference type="GeneID" id="72464503"/>
<protein>
    <submittedName>
        <fullName evidence="11">ABC transporter ATP-binding protein/permease</fullName>
    </submittedName>
</protein>
<dbReference type="SUPFAM" id="SSF52540">
    <property type="entry name" value="P-loop containing nucleoside triphosphate hydrolases"/>
    <property type="match status" value="1"/>
</dbReference>
<accession>A0AAW5F322</accession>
<dbReference type="FunFam" id="3.40.50.300:FF:000287">
    <property type="entry name" value="Multidrug ABC transporter ATP-binding protein"/>
    <property type="match status" value="1"/>
</dbReference>
<dbReference type="InterPro" id="IPR011527">
    <property type="entry name" value="ABC1_TM_dom"/>
</dbReference>
<evidence type="ECO:0000256" key="4">
    <source>
        <dbReference type="ARBA" id="ARBA00022741"/>
    </source>
</evidence>
<feature type="transmembrane region" description="Helical" evidence="8">
    <location>
        <begin position="74"/>
        <end position="95"/>
    </location>
</feature>
<dbReference type="EMBL" id="JAINVB010000001">
    <property type="protein sequence ID" value="MCK0086973.1"/>
    <property type="molecule type" value="Genomic_DNA"/>
</dbReference>
<dbReference type="SMART" id="SM00382">
    <property type="entry name" value="AAA"/>
    <property type="match status" value="1"/>
</dbReference>
<evidence type="ECO:0000256" key="5">
    <source>
        <dbReference type="ARBA" id="ARBA00022840"/>
    </source>
</evidence>
<dbReference type="InterPro" id="IPR003593">
    <property type="entry name" value="AAA+_ATPase"/>
</dbReference>
<keyword evidence="2" id="KW-0813">Transport</keyword>
<evidence type="ECO:0000256" key="2">
    <source>
        <dbReference type="ARBA" id="ARBA00022448"/>
    </source>
</evidence>
<sequence>MSNAKSKQAKPKTGLARCMELASDRKGLVFLAAVLSSLAAIASFIPYIAVYFMIRSIIGVFPNLDQLDMGMVMNYGWLALAGIVANILLYFLAIFSSHMAAFGTLYELKVLFADHITKIPLGYHLTIGSGRLRKIMDENIESVEGFIAHQFPDFVASITAPIVMVIILLAVDWRFGLASLVGIILAFVAEFIGFGSGEMKENMGKYQKALEEMNNASVEYVRGMSVVKAFNQTASSFKKLKEAITGYTEWVLKFSLGWQNCMPAFTTIINNVYLILVPVGILIGSRTDDFAGFAMTFIFYLLFVPAISGVLNKIMYISESFMQINGNVARMDEILNIPEMPETAHPKKPAGDDVVFNNVSFSYTGDNSEKALENVSFSAKQGQITAIVGPSGGGKSTIANLISRFWDVSSGSITIGGIDVRDMAEDDLMHHVSFVFQDIFLFKQSILDNIRMGNPSASEEQVIAAAKAAQCHEFISKLPNGYHTVVGSKGIHLSGGERQRIAIARAIIKNSPIIVLDEATAFSDPENEYLIQKAFEKLMQGKTVIIIAHRLSTIRNADKIIVMEKGHLVEEGKHDELVAASGRYAQMWNHYTEAIGWKISGKAVQL</sequence>
<reference evidence="11" key="1">
    <citation type="journal article" date="2022" name="Cell Host Microbe">
        <title>Colonization of the live biotherapeutic product VE303 and modulation of the microbiota and metabolites in healthy volunteers.</title>
        <authorList>
            <person name="Dsouza M."/>
            <person name="Menon R."/>
            <person name="Crossette E."/>
            <person name="Bhattarai S.K."/>
            <person name="Schneider J."/>
            <person name="Kim Y.G."/>
            <person name="Reddy S."/>
            <person name="Caballero S."/>
            <person name="Felix C."/>
            <person name="Cornacchione L."/>
            <person name="Hendrickson J."/>
            <person name="Watson A.R."/>
            <person name="Minot S.S."/>
            <person name="Greenfield N."/>
            <person name="Schopf L."/>
            <person name="Szabady R."/>
            <person name="Patarroyo J."/>
            <person name="Smith W."/>
            <person name="Harrison P."/>
            <person name="Kuijper E.J."/>
            <person name="Kelly C.P."/>
            <person name="Olle B."/>
            <person name="Bobilev D."/>
            <person name="Silber J.L."/>
            <person name="Bucci V."/>
            <person name="Roberts B."/>
            <person name="Faith J."/>
            <person name="Norman J.M."/>
        </authorList>
    </citation>
    <scope>NUCLEOTIDE SEQUENCE</scope>
    <source>
        <strain evidence="11">VE303-04</strain>
    </source>
</reference>
<dbReference type="GO" id="GO:0005886">
    <property type="term" value="C:plasma membrane"/>
    <property type="evidence" value="ECO:0007669"/>
    <property type="project" value="UniProtKB-SubCell"/>
</dbReference>
<dbReference type="GO" id="GO:0034040">
    <property type="term" value="F:ATPase-coupled lipid transmembrane transporter activity"/>
    <property type="evidence" value="ECO:0007669"/>
    <property type="project" value="TreeGrafter"/>
</dbReference>
<feature type="domain" description="ABC transmembrane type-1" evidence="10">
    <location>
        <begin position="30"/>
        <end position="304"/>
    </location>
</feature>
<dbReference type="GO" id="GO:0005524">
    <property type="term" value="F:ATP binding"/>
    <property type="evidence" value="ECO:0007669"/>
    <property type="project" value="UniProtKB-KW"/>
</dbReference>
<evidence type="ECO:0000259" key="9">
    <source>
        <dbReference type="PROSITE" id="PS50893"/>
    </source>
</evidence>
<dbReference type="InterPro" id="IPR036640">
    <property type="entry name" value="ABC1_TM_sf"/>
</dbReference>
<evidence type="ECO:0000313" key="11">
    <source>
        <dbReference type="EMBL" id="MCK0086973.1"/>
    </source>
</evidence>
<evidence type="ECO:0000256" key="7">
    <source>
        <dbReference type="ARBA" id="ARBA00023136"/>
    </source>
</evidence>
<dbReference type="GO" id="GO:0140359">
    <property type="term" value="F:ABC-type transporter activity"/>
    <property type="evidence" value="ECO:0007669"/>
    <property type="project" value="InterPro"/>
</dbReference>
<feature type="domain" description="ABC transporter" evidence="9">
    <location>
        <begin position="354"/>
        <end position="590"/>
    </location>
</feature>
<evidence type="ECO:0000256" key="6">
    <source>
        <dbReference type="ARBA" id="ARBA00022989"/>
    </source>
</evidence>
<dbReference type="AlphaFoldDB" id="A0AAW5F322"/>
<keyword evidence="3 8" id="KW-0812">Transmembrane</keyword>
<evidence type="ECO:0000256" key="1">
    <source>
        <dbReference type="ARBA" id="ARBA00004651"/>
    </source>
</evidence>
<evidence type="ECO:0000259" key="10">
    <source>
        <dbReference type="PROSITE" id="PS50929"/>
    </source>
</evidence>
<evidence type="ECO:0000256" key="3">
    <source>
        <dbReference type="ARBA" id="ARBA00022692"/>
    </source>
</evidence>
<feature type="transmembrane region" description="Helical" evidence="8">
    <location>
        <begin position="177"/>
        <end position="195"/>
    </location>
</feature>
<dbReference type="Pfam" id="PF00005">
    <property type="entry name" value="ABC_tran"/>
    <property type="match status" value="1"/>
</dbReference>
<feature type="transmembrane region" description="Helical" evidence="8">
    <location>
        <begin position="27"/>
        <end position="54"/>
    </location>
</feature>
<proteinExistence type="predicted"/>
<feature type="transmembrane region" description="Helical" evidence="8">
    <location>
        <begin position="290"/>
        <end position="311"/>
    </location>
</feature>
<dbReference type="GO" id="GO:0016887">
    <property type="term" value="F:ATP hydrolysis activity"/>
    <property type="evidence" value="ECO:0007669"/>
    <property type="project" value="InterPro"/>
</dbReference>
<keyword evidence="4" id="KW-0547">Nucleotide-binding</keyword>
<comment type="subcellular location">
    <subcellularLocation>
        <location evidence="1">Cell membrane</location>
        <topology evidence="1">Multi-pass membrane protein</topology>
    </subcellularLocation>
</comment>
<organism evidence="11 12">
    <name type="scientific">Clostridium symbiosum</name>
    <name type="common">Bacteroides symbiosus</name>
    <dbReference type="NCBI Taxonomy" id="1512"/>
    <lineage>
        <taxon>Bacteria</taxon>
        <taxon>Bacillati</taxon>
        <taxon>Bacillota</taxon>
        <taxon>Clostridia</taxon>
        <taxon>Lachnospirales</taxon>
        <taxon>Lachnospiraceae</taxon>
        <taxon>Otoolea</taxon>
    </lineage>
</organism>
<gene>
    <name evidence="11" type="ORF">K5I21_14025</name>
</gene>
<dbReference type="PROSITE" id="PS50893">
    <property type="entry name" value="ABC_TRANSPORTER_2"/>
    <property type="match status" value="1"/>
</dbReference>
<feature type="transmembrane region" description="Helical" evidence="8">
    <location>
        <begin position="262"/>
        <end position="284"/>
    </location>
</feature>
<dbReference type="Proteomes" id="UP001203136">
    <property type="component" value="Unassembled WGS sequence"/>
</dbReference>
<dbReference type="Gene3D" id="1.20.1560.10">
    <property type="entry name" value="ABC transporter type 1, transmembrane domain"/>
    <property type="match status" value="1"/>
</dbReference>
<dbReference type="Pfam" id="PF00664">
    <property type="entry name" value="ABC_membrane"/>
    <property type="match status" value="1"/>
</dbReference>
<evidence type="ECO:0000313" key="12">
    <source>
        <dbReference type="Proteomes" id="UP001203136"/>
    </source>
</evidence>
<dbReference type="PANTHER" id="PTHR24221">
    <property type="entry name" value="ATP-BINDING CASSETTE SUB-FAMILY B"/>
    <property type="match status" value="1"/>
</dbReference>
<comment type="caution">
    <text evidence="11">The sequence shown here is derived from an EMBL/GenBank/DDBJ whole genome shotgun (WGS) entry which is preliminary data.</text>
</comment>
<dbReference type="PROSITE" id="PS00211">
    <property type="entry name" value="ABC_TRANSPORTER_1"/>
    <property type="match status" value="1"/>
</dbReference>
<dbReference type="PROSITE" id="PS50929">
    <property type="entry name" value="ABC_TM1F"/>
    <property type="match status" value="1"/>
</dbReference>
<keyword evidence="5 11" id="KW-0067">ATP-binding</keyword>
<dbReference type="InterPro" id="IPR003439">
    <property type="entry name" value="ABC_transporter-like_ATP-bd"/>
</dbReference>
<dbReference type="InterPro" id="IPR017871">
    <property type="entry name" value="ABC_transporter-like_CS"/>
</dbReference>
<dbReference type="Gene3D" id="3.40.50.300">
    <property type="entry name" value="P-loop containing nucleotide triphosphate hydrolases"/>
    <property type="match status" value="1"/>
</dbReference>
<dbReference type="SUPFAM" id="SSF90123">
    <property type="entry name" value="ABC transporter transmembrane region"/>
    <property type="match status" value="1"/>
</dbReference>
<dbReference type="InterPro" id="IPR027417">
    <property type="entry name" value="P-loop_NTPase"/>
</dbReference>
<feature type="transmembrane region" description="Helical" evidence="8">
    <location>
        <begin position="154"/>
        <end position="171"/>
    </location>
</feature>
<dbReference type="RefSeq" id="WP_024729822.1">
    <property type="nucleotide sequence ID" value="NZ_JAINVB010000001.1"/>
</dbReference>
<keyword evidence="7 8" id="KW-0472">Membrane</keyword>
<dbReference type="PANTHER" id="PTHR24221:SF397">
    <property type="entry name" value="ABC TRANSPORTER, ATP-BINDING TRANSMEMBRANE PROTEIN"/>
    <property type="match status" value="1"/>
</dbReference>
<keyword evidence="6 8" id="KW-1133">Transmembrane helix</keyword>